<dbReference type="Proteomes" id="UP000593577">
    <property type="component" value="Unassembled WGS sequence"/>
</dbReference>
<organism evidence="1 2">
    <name type="scientific">Gossypium aridum</name>
    <name type="common">American cotton</name>
    <name type="synonym">Erioxylum aridum</name>
    <dbReference type="NCBI Taxonomy" id="34290"/>
    <lineage>
        <taxon>Eukaryota</taxon>
        <taxon>Viridiplantae</taxon>
        <taxon>Streptophyta</taxon>
        <taxon>Embryophyta</taxon>
        <taxon>Tracheophyta</taxon>
        <taxon>Spermatophyta</taxon>
        <taxon>Magnoliopsida</taxon>
        <taxon>eudicotyledons</taxon>
        <taxon>Gunneridae</taxon>
        <taxon>Pentapetalae</taxon>
        <taxon>rosids</taxon>
        <taxon>malvids</taxon>
        <taxon>Malvales</taxon>
        <taxon>Malvaceae</taxon>
        <taxon>Malvoideae</taxon>
        <taxon>Gossypium</taxon>
    </lineage>
</organism>
<gene>
    <name evidence="1" type="ORF">Goari_016836</name>
</gene>
<protein>
    <submittedName>
        <fullName evidence="1">Uncharacterized protein</fullName>
    </submittedName>
</protein>
<proteinExistence type="predicted"/>
<sequence length="92" mass="11005">MSSHRGETRWSTYIRRNFLKIFQSVAHIWAIKSDEKWCKSIYTEYSGKCLFITDSDGRVKFFPNLDTSNNKMKDDIDELKVLMDFIINYPRL</sequence>
<evidence type="ECO:0000313" key="1">
    <source>
        <dbReference type="EMBL" id="MBA0675283.1"/>
    </source>
</evidence>
<keyword evidence="2" id="KW-1185">Reference proteome</keyword>
<evidence type="ECO:0000313" key="2">
    <source>
        <dbReference type="Proteomes" id="UP000593577"/>
    </source>
</evidence>
<reference evidence="1 2" key="1">
    <citation type="journal article" date="2019" name="Genome Biol. Evol.">
        <title>Insights into the evolution of the New World diploid cottons (Gossypium, subgenus Houzingenia) based on genome sequencing.</title>
        <authorList>
            <person name="Grover C.E."/>
            <person name="Arick M.A. 2nd"/>
            <person name="Thrash A."/>
            <person name="Conover J.L."/>
            <person name="Sanders W.S."/>
            <person name="Peterson D.G."/>
            <person name="Frelichowski J.E."/>
            <person name="Scheffler J.A."/>
            <person name="Scheffler B.E."/>
            <person name="Wendel J.F."/>
        </authorList>
    </citation>
    <scope>NUCLEOTIDE SEQUENCE [LARGE SCALE GENOMIC DNA]</scope>
    <source>
        <strain evidence="1">185</strain>
        <tissue evidence="1">Leaf</tissue>
    </source>
</reference>
<dbReference type="EMBL" id="JABFAA010000001">
    <property type="protein sequence ID" value="MBA0675283.1"/>
    <property type="molecule type" value="Genomic_DNA"/>
</dbReference>
<accession>A0A7J8WJZ9</accession>
<dbReference type="AlphaFoldDB" id="A0A7J8WJZ9"/>
<comment type="caution">
    <text evidence="1">The sequence shown here is derived from an EMBL/GenBank/DDBJ whole genome shotgun (WGS) entry which is preliminary data.</text>
</comment>
<name>A0A7J8WJZ9_GOSAI</name>